<dbReference type="SUPFAM" id="SSF53807">
    <property type="entry name" value="Helical backbone' metal receptor"/>
    <property type="match status" value="1"/>
</dbReference>
<evidence type="ECO:0000259" key="3">
    <source>
        <dbReference type="PROSITE" id="PS50983"/>
    </source>
</evidence>
<dbReference type="Proteomes" id="UP000050535">
    <property type="component" value="Unassembled WGS sequence"/>
</dbReference>
<accession>A0A0P7FVG5</accession>
<dbReference type="AlphaFoldDB" id="A0A0P7FVG5"/>
<gene>
    <name evidence="4" type="primary">btuF_2</name>
    <name evidence="4" type="ORF">SY89_01660</name>
</gene>
<evidence type="ECO:0000256" key="2">
    <source>
        <dbReference type="SAM" id="MobiDB-lite"/>
    </source>
</evidence>
<dbReference type="GO" id="GO:0005886">
    <property type="term" value="C:plasma membrane"/>
    <property type="evidence" value="ECO:0007669"/>
    <property type="project" value="UniProtKB-SubCell"/>
</dbReference>
<dbReference type="InterPro" id="IPR050902">
    <property type="entry name" value="ABC_Transporter_SBP"/>
</dbReference>
<dbReference type="RefSeq" id="WP_054583711.1">
    <property type="nucleotide sequence ID" value="NZ_LGUC01000001.1"/>
</dbReference>
<dbReference type="InterPro" id="IPR002491">
    <property type="entry name" value="ABC_transptr_periplasmic_BD"/>
</dbReference>
<feature type="compositionally biased region" description="Low complexity" evidence="2">
    <location>
        <begin position="334"/>
        <end position="368"/>
    </location>
</feature>
<dbReference type="PROSITE" id="PS50983">
    <property type="entry name" value="FE_B12_PBP"/>
    <property type="match status" value="1"/>
</dbReference>
<feature type="domain" description="Fe/B12 periplasmic-binding" evidence="3">
    <location>
        <begin position="71"/>
        <end position="318"/>
    </location>
</feature>
<dbReference type="NCBIfam" id="TIGR04281">
    <property type="entry name" value="peripla_PGF_1"/>
    <property type="match status" value="1"/>
</dbReference>
<proteinExistence type="predicted"/>
<dbReference type="STRING" id="699431.SY89_01660"/>
<dbReference type="OrthoDB" id="214567at2157"/>
<name>A0A0P7FVG5_9EURY</name>
<keyword evidence="5" id="KW-1185">Reference proteome</keyword>
<protein>
    <submittedName>
        <fullName evidence="4">Vitamin B12-binding protein</fullName>
    </submittedName>
</protein>
<reference evidence="5" key="1">
    <citation type="submission" date="2013-11" db="EMBL/GenBank/DDBJ databases">
        <authorList>
            <person name="Hoang H.T."/>
            <person name="Killian M.L."/>
            <person name="Madson D.M."/>
            <person name="Arruda P.H.E."/>
            <person name="Sun D."/>
            <person name="Schwartz K.J."/>
            <person name="Yoon K."/>
        </authorList>
    </citation>
    <scope>NUCLEOTIDE SEQUENCE [LARGE SCALE GENOMIC DNA]</scope>
    <source>
        <strain evidence="5">CDK2</strain>
    </source>
</reference>
<dbReference type="Pfam" id="PF01497">
    <property type="entry name" value="Peripla_BP_2"/>
    <property type="match status" value="1"/>
</dbReference>
<evidence type="ECO:0000256" key="1">
    <source>
        <dbReference type="ARBA" id="ARBA00022729"/>
    </source>
</evidence>
<organism evidence="4 5">
    <name type="scientific">Halolamina pelagica</name>
    <dbReference type="NCBI Taxonomy" id="699431"/>
    <lineage>
        <taxon>Archaea</taxon>
        <taxon>Methanobacteriati</taxon>
        <taxon>Methanobacteriota</taxon>
        <taxon>Stenosarchaea group</taxon>
        <taxon>Halobacteria</taxon>
        <taxon>Halobacteriales</taxon>
        <taxon>Haloferacaceae</taxon>
    </lineage>
</organism>
<feature type="region of interest" description="Disordered" evidence="2">
    <location>
        <begin position="321"/>
        <end position="368"/>
    </location>
</feature>
<evidence type="ECO:0000313" key="4">
    <source>
        <dbReference type="EMBL" id="KPN30919.1"/>
    </source>
</evidence>
<dbReference type="EMBL" id="LGUC01000001">
    <property type="protein sequence ID" value="KPN30919.1"/>
    <property type="molecule type" value="Genomic_DNA"/>
</dbReference>
<sequence length="385" mass="39154">MRTRTTLLIVLCTLLAAVAPAGAVGASGASVTHANADADAAVQQEVPDCSFPLTLTDATGTEVTLEEPPETVTTLGASAAQTMWEIGGKDQVVGLSSNADYLAGAESRTNVSASGFGYSTEAVVGTEADLVLAANIVPAETVSALRDAGMTVYQFEAATSVEDVANKTTRIGKLTGNCEGAAEANAWMNANVETAQEVTADTESPELLIPLSGGSLVGGNTFINAMAEAAGGTNLAVEAFNSSYPYQVSDETILELNPEMLVLQEGLTSLITQEPYASTTAGQNNASVVVDPNYLSQPAPRSVVYSTRNLTEGFHPDAAASAEWTARSEVSVGTETATPTATPTEATTEATPTPEQPTTTEGPGFGAGAAVAALGAGAALLGRRD</sequence>
<dbReference type="PANTHER" id="PTHR30535:SF34">
    <property type="entry name" value="MOLYBDATE-BINDING PROTEIN MOLA"/>
    <property type="match status" value="1"/>
</dbReference>
<dbReference type="InterPro" id="IPR026371">
    <property type="entry name" value="PGF_CTERM"/>
</dbReference>
<dbReference type="GO" id="GO:0030115">
    <property type="term" value="C:S-layer"/>
    <property type="evidence" value="ECO:0007669"/>
    <property type="project" value="UniProtKB-SubCell"/>
</dbReference>
<dbReference type="NCBIfam" id="TIGR04126">
    <property type="entry name" value="PGF_CTERM"/>
    <property type="match status" value="1"/>
</dbReference>
<dbReference type="PATRIC" id="fig|699431.3.peg.1700"/>
<evidence type="ECO:0000313" key="5">
    <source>
        <dbReference type="Proteomes" id="UP000050535"/>
    </source>
</evidence>
<dbReference type="Gene3D" id="3.40.50.1980">
    <property type="entry name" value="Nitrogenase molybdenum iron protein domain"/>
    <property type="match status" value="2"/>
</dbReference>
<dbReference type="InterPro" id="IPR026469">
    <property type="entry name" value="Peripla_PGF_1"/>
</dbReference>
<comment type="caution">
    <text evidence="4">The sequence shown here is derived from an EMBL/GenBank/DDBJ whole genome shotgun (WGS) entry which is preliminary data.</text>
</comment>
<keyword evidence="1" id="KW-0732">Signal</keyword>
<dbReference type="PANTHER" id="PTHR30535">
    <property type="entry name" value="VITAMIN B12-BINDING PROTEIN"/>
    <property type="match status" value="1"/>
</dbReference>